<name>B5CQI7_9FIRM</name>
<dbReference type="HOGENOM" id="CLU_3257422_0_0_9"/>
<reference evidence="1 2" key="2">
    <citation type="submission" date="2008-08" db="EMBL/GenBank/DDBJ databases">
        <authorList>
            <person name="Fulton L."/>
            <person name="Clifton S."/>
            <person name="Fulton B."/>
            <person name="Xu J."/>
            <person name="Minx P."/>
            <person name="Pepin K.H."/>
            <person name="Johnson M."/>
            <person name="Bhonagiri V."/>
            <person name="Nash W.E."/>
            <person name="Mardis E.R."/>
            <person name="Wilson R.K."/>
        </authorList>
    </citation>
    <scope>NUCLEOTIDE SEQUENCE [LARGE SCALE GENOMIC DNA]</scope>
    <source>
        <strain evidence="1 2">ATCC 29176</strain>
    </source>
</reference>
<evidence type="ECO:0000313" key="1">
    <source>
        <dbReference type="EMBL" id="EDY32415.1"/>
    </source>
</evidence>
<proteinExistence type="predicted"/>
<comment type="caution">
    <text evidence="1">The sequence shown here is derived from an EMBL/GenBank/DDBJ whole genome shotgun (WGS) entry which is preliminary data.</text>
</comment>
<accession>B5CQI7</accession>
<dbReference type="Proteomes" id="UP000003254">
    <property type="component" value="Unassembled WGS sequence"/>
</dbReference>
<sequence>MIFIPIVSSSCCILSDDQKCQESTFLDFVRSSVSCFSDRIIH</sequence>
<dbReference type="EMBL" id="ABOU02000039">
    <property type="protein sequence ID" value="EDY32415.1"/>
    <property type="molecule type" value="Genomic_DNA"/>
</dbReference>
<protein>
    <submittedName>
        <fullName evidence="1">Uncharacterized protein</fullName>
    </submittedName>
</protein>
<evidence type="ECO:0000313" key="2">
    <source>
        <dbReference type="Proteomes" id="UP000003254"/>
    </source>
</evidence>
<keyword evidence="2" id="KW-1185">Reference proteome</keyword>
<gene>
    <name evidence="1" type="ORF">RUMLAC_01735</name>
</gene>
<reference evidence="1 2" key="1">
    <citation type="submission" date="2008-08" db="EMBL/GenBank/DDBJ databases">
        <title>Draft genome sequence of Ruminococcus lactaris ATCC 29176.</title>
        <authorList>
            <person name="Sudarsanam P."/>
            <person name="Ley R."/>
            <person name="Guruge J."/>
            <person name="Turnbaugh P.J."/>
            <person name="Mahowald M."/>
            <person name="Liep D."/>
            <person name="Gordon J."/>
        </authorList>
    </citation>
    <scope>NUCLEOTIDE SEQUENCE [LARGE SCALE GENOMIC DNA]</scope>
    <source>
        <strain evidence="1 2">ATCC 29176</strain>
    </source>
</reference>
<organism evidence="1 2">
    <name type="scientific">[Ruminococcus] lactaris ATCC 29176</name>
    <dbReference type="NCBI Taxonomy" id="471875"/>
    <lineage>
        <taxon>Bacteria</taxon>
        <taxon>Bacillati</taxon>
        <taxon>Bacillota</taxon>
        <taxon>Clostridia</taxon>
        <taxon>Lachnospirales</taxon>
        <taxon>Lachnospiraceae</taxon>
        <taxon>Mediterraneibacter</taxon>
    </lineage>
</organism>
<dbReference type="AlphaFoldDB" id="B5CQI7"/>